<accession>A0A2T5GC69</accession>
<proteinExistence type="predicted"/>
<dbReference type="EMBL" id="PEBV01000011">
    <property type="protein sequence ID" value="PTQ53765.1"/>
    <property type="molecule type" value="Genomic_DNA"/>
</dbReference>
<evidence type="ECO:0008006" key="5">
    <source>
        <dbReference type="Google" id="ProtNLM"/>
    </source>
</evidence>
<feature type="compositionally biased region" description="Basic and acidic residues" evidence="1">
    <location>
        <begin position="12"/>
        <end position="34"/>
    </location>
</feature>
<evidence type="ECO:0000313" key="2">
    <source>
        <dbReference type="EMBL" id="PTQ50739.1"/>
    </source>
</evidence>
<dbReference type="Proteomes" id="UP000244180">
    <property type="component" value="Unassembled WGS sequence"/>
</dbReference>
<protein>
    <recommendedName>
        <fullName evidence="5">Mobile element protein</fullName>
    </recommendedName>
</protein>
<reference evidence="3 4" key="1">
    <citation type="submission" date="2017-08" db="EMBL/GenBank/DDBJ databases">
        <title>Burning lignite coal seam in the remote Altai Mountains harbors a hydrogen-driven thermophilic microbial community.</title>
        <authorList>
            <person name="Kadnikov V.V."/>
            <person name="Mardanov A.V."/>
            <person name="Ivasenko D."/>
            <person name="Beletsky A.V."/>
            <person name="Karnachuk O.V."/>
            <person name="Ravin N.V."/>
        </authorList>
    </citation>
    <scope>NUCLEOTIDE SEQUENCE [LARGE SCALE GENOMIC DNA]</scope>
    <source>
        <strain evidence="3">AL33</strain>
    </source>
</reference>
<evidence type="ECO:0000313" key="3">
    <source>
        <dbReference type="EMBL" id="PTQ53765.1"/>
    </source>
</evidence>
<feature type="region of interest" description="Disordered" evidence="1">
    <location>
        <begin position="1"/>
        <end position="42"/>
    </location>
</feature>
<evidence type="ECO:0000313" key="4">
    <source>
        <dbReference type="Proteomes" id="UP000244180"/>
    </source>
</evidence>
<comment type="caution">
    <text evidence="3">The sequence shown here is derived from an EMBL/GenBank/DDBJ whole genome shotgun (WGS) entry which is preliminary data.</text>
</comment>
<dbReference type="EMBL" id="PEBV01000088">
    <property type="protein sequence ID" value="PTQ50739.1"/>
    <property type="molecule type" value="Genomic_DNA"/>
</dbReference>
<name>A0A2T5GC69_HYDSH</name>
<evidence type="ECO:0000256" key="1">
    <source>
        <dbReference type="SAM" id="MobiDB-lite"/>
    </source>
</evidence>
<gene>
    <name evidence="2" type="ORF">HSCHL_0430</name>
    <name evidence="3" type="ORF">HSCHL_1533</name>
</gene>
<organism evidence="3 4">
    <name type="scientific">Hydrogenibacillus schlegelii</name>
    <name type="common">Bacillus schlegelii</name>
    <dbReference type="NCBI Taxonomy" id="1484"/>
    <lineage>
        <taxon>Bacteria</taxon>
        <taxon>Bacillati</taxon>
        <taxon>Bacillota</taxon>
        <taxon>Bacilli</taxon>
        <taxon>Bacillales</taxon>
        <taxon>Bacillales Family X. Incertae Sedis</taxon>
        <taxon>Hydrogenibacillus</taxon>
    </lineage>
</organism>
<dbReference type="AlphaFoldDB" id="A0A2T5GC69"/>
<sequence>MLLKTLRIPRATGDDQKKRREAEKKRRESERAPDAFEGLTTK</sequence>